<feature type="domain" description="Mur ligase C-terminal" evidence="12">
    <location>
        <begin position="306"/>
        <end position="435"/>
    </location>
</feature>
<comment type="cofactor">
    <cofactor evidence="1">
        <name>Mg(2+)</name>
        <dbReference type="ChEBI" id="CHEBI:18420"/>
    </cofactor>
</comment>
<keyword evidence="6 11" id="KW-0547">Nucleotide-binding</keyword>
<dbReference type="GO" id="GO:0005737">
    <property type="term" value="C:cytoplasm"/>
    <property type="evidence" value="ECO:0007669"/>
    <property type="project" value="TreeGrafter"/>
</dbReference>
<dbReference type="Gene3D" id="3.40.1190.10">
    <property type="entry name" value="Mur-like, catalytic domain"/>
    <property type="match status" value="1"/>
</dbReference>
<dbReference type="InterPro" id="IPR018109">
    <property type="entry name" value="Folylpolyglutamate_synth_CS"/>
</dbReference>
<evidence type="ECO:0000256" key="1">
    <source>
        <dbReference type="ARBA" id="ARBA00001946"/>
    </source>
</evidence>
<dbReference type="PROSITE" id="PS01012">
    <property type="entry name" value="FOLYLPOLYGLU_SYNT_2"/>
    <property type="match status" value="1"/>
</dbReference>
<dbReference type="PANTHER" id="PTHR11136:SF0">
    <property type="entry name" value="DIHYDROFOLATE SYNTHETASE-RELATED"/>
    <property type="match status" value="1"/>
</dbReference>
<proteinExistence type="inferred from homology"/>
<keyword evidence="7 11" id="KW-0067">ATP-binding</keyword>
<dbReference type="GO" id="GO:0005524">
    <property type="term" value="F:ATP binding"/>
    <property type="evidence" value="ECO:0007669"/>
    <property type="project" value="UniProtKB-KW"/>
</dbReference>
<evidence type="ECO:0000256" key="2">
    <source>
        <dbReference type="ARBA" id="ARBA00008276"/>
    </source>
</evidence>
<dbReference type="PIRSF" id="PIRSF001563">
    <property type="entry name" value="Folylpolyglu_synth"/>
    <property type="match status" value="1"/>
</dbReference>
<evidence type="ECO:0000313" key="14">
    <source>
        <dbReference type="EMBL" id="OGK30931.1"/>
    </source>
</evidence>
<evidence type="ECO:0000256" key="7">
    <source>
        <dbReference type="ARBA" id="ARBA00022840"/>
    </source>
</evidence>
<evidence type="ECO:0000256" key="5">
    <source>
        <dbReference type="ARBA" id="ARBA00022723"/>
    </source>
</evidence>
<dbReference type="PANTHER" id="PTHR11136">
    <property type="entry name" value="FOLYLPOLYGLUTAMATE SYNTHASE-RELATED"/>
    <property type="match status" value="1"/>
</dbReference>
<dbReference type="EMBL" id="MFZV01000037">
    <property type="protein sequence ID" value="OGK30931.1"/>
    <property type="molecule type" value="Genomic_DNA"/>
</dbReference>
<evidence type="ECO:0000259" key="13">
    <source>
        <dbReference type="Pfam" id="PF08245"/>
    </source>
</evidence>
<dbReference type="NCBIfam" id="TIGR01499">
    <property type="entry name" value="folC"/>
    <property type="match status" value="1"/>
</dbReference>
<evidence type="ECO:0000256" key="11">
    <source>
        <dbReference type="PIRNR" id="PIRNR001563"/>
    </source>
</evidence>
<evidence type="ECO:0000256" key="6">
    <source>
        <dbReference type="ARBA" id="ARBA00022741"/>
    </source>
</evidence>
<comment type="catalytic activity">
    <reaction evidence="10">
        <text>(6S)-5,6,7,8-tetrahydrofolyl-(gamma-L-Glu)(n) + L-glutamate + ATP = (6S)-5,6,7,8-tetrahydrofolyl-(gamma-L-Glu)(n+1) + ADP + phosphate + H(+)</text>
        <dbReference type="Rhea" id="RHEA:10580"/>
        <dbReference type="Rhea" id="RHEA-COMP:14738"/>
        <dbReference type="Rhea" id="RHEA-COMP:14740"/>
        <dbReference type="ChEBI" id="CHEBI:15378"/>
        <dbReference type="ChEBI" id="CHEBI:29985"/>
        <dbReference type="ChEBI" id="CHEBI:30616"/>
        <dbReference type="ChEBI" id="CHEBI:43474"/>
        <dbReference type="ChEBI" id="CHEBI:141005"/>
        <dbReference type="ChEBI" id="CHEBI:456216"/>
        <dbReference type="EC" id="6.3.2.17"/>
    </reaction>
</comment>
<dbReference type="Pfam" id="PF08245">
    <property type="entry name" value="Mur_ligase_M"/>
    <property type="match status" value="1"/>
</dbReference>
<organism evidence="14 15">
    <name type="scientific">Candidatus Roizmanbacteria bacterium RIFCSPHIGHO2_12_FULL_33_9</name>
    <dbReference type="NCBI Taxonomy" id="1802045"/>
    <lineage>
        <taxon>Bacteria</taxon>
        <taxon>Candidatus Roizmaniibacteriota</taxon>
    </lineage>
</organism>
<dbReference type="GO" id="GO:0004326">
    <property type="term" value="F:tetrahydrofolylpolyglutamate synthase activity"/>
    <property type="evidence" value="ECO:0007669"/>
    <property type="project" value="UniProtKB-EC"/>
</dbReference>
<comment type="caution">
    <text evidence="14">The sequence shown here is derived from an EMBL/GenBank/DDBJ whole genome shotgun (WGS) entry which is preliminary data.</text>
</comment>
<dbReference type="InterPro" id="IPR001645">
    <property type="entry name" value="Folylpolyglutamate_synth"/>
</dbReference>
<evidence type="ECO:0000256" key="8">
    <source>
        <dbReference type="ARBA" id="ARBA00022842"/>
    </source>
</evidence>
<evidence type="ECO:0000313" key="15">
    <source>
        <dbReference type="Proteomes" id="UP000177199"/>
    </source>
</evidence>
<accession>A0A1F7HI85</accession>
<reference evidence="14 15" key="1">
    <citation type="journal article" date="2016" name="Nat. Commun.">
        <title>Thousands of microbial genomes shed light on interconnected biogeochemical processes in an aquifer system.</title>
        <authorList>
            <person name="Anantharaman K."/>
            <person name="Brown C.T."/>
            <person name="Hug L.A."/>
            <person name="Sharon I."/>
            <person name="Castelle C.J."/>
            <person name="Probst A.J."/>
            <person name="Thomas B.C."/>
            <person name="Singh A."/>
            <person name="Wilkins M.J."/>
            <person name="Karaoz U."/>
            <person name="Brodie E.L."/>
            <person name="Williams K.H."/>
            <person name="Hubbard S.S."/>
            <person name="Banfield J.F."/>
        </authorList>
    </citation>
    <scope>NUCLEOTIDE SEQUENCE [LARGE SCALE GENOMIC DNA]</scope>
</reference>
<dbReference type="AlphaFoldDB" id="A0A1F7HI85"/>
<dbReference type="EC" id="6.3.2.17" evidence="3"/>
<dbReference type="InterPro" id="IPR004101">
    <property type="entry name" value="Mur_ligase_C"/>
</dbReference>
<dbReference type="InterPro" id="IPR036565">
    <property type="entry name" value="Mur-like_cat_sf"/>
</dbReference>
<keyword evidence="8" id="KW-0460">Magnesium</keyword>
<comment type="similarity">
    <text evidence="2 11">Belongs to the folylpolyglutamate synthase family.</text>
</comment>
<feature type="domain" description="Mur ligase central" evidence="13">
    <location>
        <begin position="52"/>
        <end position="278"/>
    </location>
</feature>
<sequence>MIQTYKQAKQYILDFVPKVSRKPVRGSISFARVSKFIEMLGNPQNNYPTIHIAGTSGKGSTSYLIAKILKTAGYKTGLHLSPHLHSIRERAQINNKKISQEKFTDMTKKIKPVIEKFNYKKYGKLYFVQIMQGFAMKYFAQEKVDVAVIETGLGGLYDGTNVVNSKIGIITPIDFDHMHILGKTLDKIAINKAGIIKKSQSAVISAVQKKLAQNVIIKKARREGVKLYLENKDFGVIIKRSTKRGVLFDFIDRDKKITNVFCSLVGPHQARNAALAIKTAFELKKIGYKIKYSHIKKALSESIHYGRFEILKLGGKSFILDGAHNEHKFSALVETLSSVYPNDKFICIFSCKSNKEIENSLKMLNSKAKTIVATKFTHPTNKGPHSPKEVNFILEQLIKSKFKGDIVSIPSLPVALSYVIKESEKNDKILVTGSFHTVGEVRKLLIMKQKLLKKRKRKI</sequence>
<evidence type="ECO:0000259" key="12">
    <source>
        <dbReference type="Pfam" id="PF02875"/>
    </source>
</evidence>
<dbReference type="InterPro" id="IPR036615">
    <property type="entry name" value="Mur_ligase_C_dom_sf"/>
</dbReference>
<evidence type="ECO:0000256" key="10">
    <source>
        <dbReference type="ARBA" id="ARBA00047493"/>
    </source>
</evidence>
<evidence type="ECO:0000256" key="4">
    <source>
        <dbReference type="ARBA" id="ARBA00022598"/>
    </source>
</evidence>
<dbReference type="GO" id="GO:0008841">
    <property type="term" value="F:dihydrofolate synthase activity"/>
    <property type="evidence" value="ECO:0007669"/>
    <property type="project" value="TreeGrafter"/>
</dbReference>
<dbReference type="GO" id="GO:0046872">
    <property type="term" value="F:metal ion binding"/>
    <property type="evidence" value="ECO:0007669"/>
    <property type="project" value="UniProtKB-KW"/>
</dbReference>
<evidence type="ECO:0000256" key="3">
    <source>
        <dbReference type="ARBA" id="ARBA00013025"/>
    </source>
</evidence>
<dbReference type="SUPFAM" id="SSF53623">
    <property type="entry name" value="MurD-like peptide ligases, catalytic domain"/>
    <property type="match status" value="1"/>
</dbReference>
<dbReference type="Pfam" id="PF02875">
    <property type="entry name" value="Mur_ligase_C"/>
    <property type="match status" value="1"/>
</dbReference>
<dbReference type="FunFam" id="3.40.1190.10:FF:000011">
    <property type="entry name" value="Folylpolyglutamate synthase/dihydrofolate synthase"/>
    <property type="match status" value="1"/>
</dbReference>
<dbReference type="Gene3D" id="3.90.190.20">
    <property type="entry name" value="Mur ligase, C-terminal domain"/>
    <property type="match status" value="1"/>
</dbReference>
<dbReference type="Proteomes" id="UP000177199">
    <property type="component" value="Unassembled WGS sequence"/>
</dbReference>
<dbReference type="SUPFAM" id="SSF53244">
    <property type="entry name" value="MurD-like peptide ligases, peptide-binding domain"/>
    <property type="match status" value="1"/>
</dbReference>
<evidence type="ECO:0000256" key="9">
    <source>
        <dbReference type="ARBA" id="ARBA00030592"/>
    </source>
</evidence>
<protein>
    <recommendedName>
        <fullName evidence="3">tetrahydrofolate synthase</fullName>
        <ecNumber evidence="3">6.3.2.17</ecNumber>
    </recommendedName>
    <alternativeName>
        <fullName evidence="9">Tetrahydrofolylpolyglutamate synthase</fullName>
    </alternativeName>
</protein>
<gene>
    <name evidence="14" type="ORF">A3F29_00555</name>
</gene>
<name>A0A1F7HI85_9BACT</name>
<keyword evidence="5" id="KW-0479">Metal-binding</keyword>
<keyword evidence="4 11" id="KW-0436">Ligase</keyword>
<dbReference type="InterPro" id="IPR013221">
    <property type="entry name" value="Mur_ligase_cen"/>
</dbReference>